<name>A0AAP4TYC1_9GAMM</name>
<dbReference type="EMBL" id="JAUORK010000012">
    <property type="protein sequence ID" value="MDO6672559.1"/>
    <property type="molecule type" value="Genomic_DNA"/>
</dbReference>
<accession>A0AAP4TYC1</accession>
<protein>
    <recommendedName>
        <fullName evidence="4">Type IV pilus assembly protein PilW</fullName>
    </recommendedName>
</protein>
<dbReference type="RefSeq" id="WP_303594148.1">
    <property type="nucleotide sequence ID" value="NZ_JAUORK010000012.1"/>
</dbReference>
<gene>
    <name evidence="2" type="ORF">Q4535_10570</name>
</gene>
<evidence type="ECO:0000313" key="3">
    <source>
        <dbReference type="Proteomes" id="UP001170481"/>
    </source>
</evidence>
<comment type="caution">
    <text evidence="2">The sequence shown here is derived from an EMBL/GenBank/DDBJ whole genome shotgun (WGS) entry which is preliminary data.</text>
</comment>
<evidence type="ECO:0008006" key="4">
    <source>
        <dbReference type="Google" id="ProtNLM"/>
    </source>
</evidence>
<reference evidence="2" key="1">
    <citation type="submission" date="2023-07" db="EMBL/GenBank/DDBJ databases">
        <title>Genome content predicts the carbon catabolic preferences of heterotrophic bacteria.</title>
        <authorList>
            <person name="Gralka M."/>
        </authorList>
    </citation>
    <scope>NUCLEOTIDE SEQUENCE</scope>
    <source>
        <strain evidence="2">C2R13</strain>
    </source>
</reference>
<feature type="transmembrane region" description="Helical" evidence="1">
    <location>
        <begin position="31"/>
        <end position="56"/>
    </location>
</feature>
<dbReference type="Proteomes" id="UP001170481">
    <property type="component" value="Unassembled WGS sequence"/>
</dbReference>
<evidence type="ECO:0000313" key="2">
    <source>
        <dbReference type="EMBL" id="MDO6672559.1"/>
    </source>
</evidence>
<evidence type="ECO:0000256" key="1">
    <source>
        <dbReference type="SAM" id="Phobius"/>
    </source>
</evidence>
<sequence>MSSKASLPLRAFASRSPRAPRSIPSRRAQQGVGLVELMLALVLGLFISAMALEYFLASRSTLNTTSAVSYLQESARHVTRRLQPLVRNAGFSGCASVSSVSDGTGSHALSDSPLTAESDTVAGITYDRLALQVPALGAQRGWQLGASVAQGDTSLTLEDYTSGTLETDSVVLISDCESGDIARLSGDGNNSLDLSSAVEHGYGGTIQTQAYVYPLQRWYLLLSQADDDSPVRLCLNGEDVAGDPAAGCGEEVARYVEALDLTFDTTSGSGSASRFAVERSVAEVEAANDWSSVRRIHISLTLKTPPTINVEGEGDGELQRTFDITLSPRNIGL</sequence>
<organism evidence="2 3">
    <name type="scientific">Cobetia amphilecti</name>
    <dbReference type="NCBI Taxonomy" id="1055104"/>
    <lineage>
        <taxon>Bacteria</taxon>
        <taxon>Pseudomonadati</taxon>
        <taxon>Pseudomonadota</taxon>
        <taxon>Gammaproteobacteria</taxon>
        <taxon>Oceanospirillales</taxon>
        <taxon>Halomonadaceae</taxon>
        <taxon>Cobetia</taxon>
    </lineage>
</organism>
<keyword evidence="1" id="KW-0812">Transmembrane</keyword>
<proteinExistence type="predicted"/>
<keyword evidence="1" id="KW-1133">Transmembrane helix</keyword>
<dbReference type="AlphaFoldDB" id="A0AAP4TYC1"/>
<keyword evidence="1" id="KW-0472">Membrane</keyword>